<evidence type="ECO:0000313" key="17">
    <source>
        <dbReference type="Proteomes" id="UP000245086"/>
    </source>
</evidence>
<proteinExistence type="inferred from homology"/>
<dbReference type="Pfam" id="PF05173">
    <property type="entry name" value="DapB_C"/>
    <property type="match status" value="1"/>
</dbReference>
<keyword evidence="6 13" id="KW-0560">Oxidoreductase</keyword>
<dbReference type="InterPro" id="IPR023940">
    <property type="entry name" value="DHDPR_bac"/>
</dbReference>
<comment type="function">
    <text evidence="13">Catalyzes the conversion of 4-hydroxy-tetrahydrodipicolinate (HTPA) to tetrahydrodipicolinate.</text>
</comment>
<evidence type="ECO:0000256" key="4">
    <source>
        <dbReference type="ARBA" id="ARBA00022857"/>
    </source>
</evidence>
<comment type="catalytic activity">
    <reaction evidence="12 13">
        <text>(S)-2,3,4,5-tetrahydrodipicolinate + NAD(+) + H2O = (2S,4S)-4-hydroxy-2,3,4,5-tetrahydrodipicolinate + NADH + H(+)</text>
        <dbReference type="Rhea" id="RHEA:35323"/>
        <dbReference type="ChEBI" id="CHEBI:15377"/>
        <dbReference type="ChEBI" id="CHEBI:15378"/>
        <dbReference type="ChEBI" id="CHEBI:16845"/>
        <dbReference type="ChEBI" id="CHEBI:57540"/>
        <dbReference type="ChEBI" id="CHEBI:57945"/>
        <dbReference type="ChEBI" id="CHEBI:67139"/>
        <dbReference type="EC" id="1.17.1.8"/>
    </reaction>
</comment>
<dbReference type="PANTHER" id="PTHR20836">
    <property type="entry name" value="DIHYDRODIPICOLINATE REDUCTASE"/>
    <property type="match status" value="1"/>
</dbReference>
<evidence type="ECO:0000256" key="2">
    <source>
        <dbReference type="ARBA" id="ARBA00022490"/>
    </source>
</evidence>
<dbReference type="CDD" id="cd02274">
    <property type="entry name" value="DHDPR_N"/>
    <property type="match status" value="1"/>
</dbReference>
<evidence type="ECO:0000256" key="11">
    <source>
        <dbReference type="ARBA" id="ARBA00049080"/>
    </source>
</evidence>
<organism evidence="16 17">
    <name type="scientific">Candidatus Phycosocius bacilliformis</name>
    <dbReference type="NCBI Taxonomy" id="1445552"/>
    <lineage>
        <taxon>Bacteria</taxon>
        <taxon>Pseudomonadati</taxon>
        <taxon>Pseudomonadota</taxon>
        <taxon>Alphaproteobacteria</taxon>
        <taxon>Caulobacterales</taxon>
        <taxon>Caulobacterales incertae sedis</taxon>
        <taxon>Candidatus Phycosocius</taxon>
    </lineage>
</organism>
<evidence type="ECO:0000313" key="16">
    <source>
        <dbReference type="EMBL" id="GBF57957.1"/>
    </source>
</evidence>
<evidence type="ECO:0000256" key="12">
    <source>
        <dbReference type="ARBA" id="ARBA00049396"/>
    </source>
</evidence>
<comment type="pathway">
    <text evidence="9 13">Amino-acid biosynthesis; L-lysine biosynthesis via DAP pathway; (S)-tetrahydrodipicolinate from L-aspartate: step 4/4.</text>
</comment>
<feature type="binding site" evidence="13">
    <location>
        <begin position="124"/>
        <end position="127"/>
    </location>
    <ligand>
        <name>NAD(+)</name>
        <dbReference type="ChEBI" id="CHEBI:57540"/>
    </ligand>
</feature>
<dbReference type="OrthoDB" id="9790352at2"/>
<evidence type="ECO:0000256" key="5">
    <source>
        <dbReference type="ARBA" id="ARBA00022915"/>
    </source>
</evidence>
<dbReference type="RefSeq" id="WP_108984815.1">
    <property type="nucleotide sequence ID" value="NZ_BFBR01000004.1"/>
</dbReference>
<evidence type="ECO:0000259" key="14">
    <source>
        <dbReference type="Pfam" id="PF01113"/>
    </source>
</evidence>
<feature type="binding site" evidence="13">
    <location>
        <position position="35"/>
    </location>
    <ligand>
        <name>NAD(+)</name>
        <dbReference type="ChEBI" id="CHEBI:57540"/>
    </ligand>
</feature>
<evidence type="ECO:0000256" key="1">
    <source>
        <dbReference type="ARBA" id="ARBA00006642"/>
    </source>
</evidence>
<keyword evidence="8 13" id="KW-0457">Lysine biosynthesis</keyword>
<accession>A0A2P2EA53</accession>
<keyword evidence="3 13" id="KW-0028">Amino-acid biosynthesis</keyword>
<feature type="active site" description="Proton donor" evidence="13">
    <location>
        <position position="161"/>
    </location>
</feature>
<dbReference type="InterPro" id="IPR036291">
    <property type="entry name" value="NAD(P)-bd_dom_sf"/>
</dbReference>
<dbReference type="Proteomes" id="UP000245086">
    <property type="component" value="Unassembled WGS sequence"/>
</dbReference>
<sequence length="268" mass="27737">MTIQLAIAGAAGRMGRALIAAASDERGLAIVGGSERADNPALGADLGILAQGDALGVVCLDSPEAAAHKAEVWVDFTTPSASLSALDALRATRVRAIVLGTTGFDVAQEAQIAEAAHHFAIVRSGNFSLGINLLMGLVKQAAERLGPDWDIEIFEAHHRRKVDAPSGTALMLGQAAAEGRHVSHSEVASYDRHGGASARKAGEIGYASARGGGIIGEHEVMFASDDEVIRFSHSALNRTIFAKGALAAARWAVGQKPGLYSMADVLGL</sequence>
<dbReference type="FunFam" id="3.30.360.10:FF:000009">
    <property type="entry name" value="4-hydroxy-tetrahydrodipicolinate reductase"/>
    <property type="match status" value="1"/>
</dbReference>
<dbReference type="SUPFAM" id="SSF51735">
    <property type="entry name" value="NAD(P)-binding Rossmann-fold domains"/>
    <property type="match status" value="1"/>
</dbReference>
<evidence type="ECO:0000256" key="13">
    <source>
        <dbReference type="HAMAP-Rule" id="MF_00102"/>
    </source>
</evidence>
<feature type="active site" description="Proton donor/acceptor" evidence="13">
    <location>
        <position position="157"/>
    </location>
</feature>
<evidence type="ECO:0000256" key="9">
    <source>
        <dbReference type="ARBA" id="ARBA00037922"/>
    </source>
</evidence>
<dbReference type="GO" id="GO:0005829">
    <property type="term" value="C:cytosol"/>
    <property type="evidence" value="ECO:0007669"/>
    <property type="project" value="TreeGrafter"/>
</dbReference>
<feature type="binding site" evidence="13">
    <location>
        <begin position="167"/>
        <end position="168"/>
    </location>
    <ligand>
        <name>(S)-2,3,4,5-tetrahydrodipicolinate</name>
        <dbReference type="ChEBI" id="CHEBI:16845"/>
    </ligand>
</feature>
<dbReference type="HAMAP" id="MF_00102">
    <property type="entry name" value="DapB"/>
    <property type="match status" value="1"/>
</dbReference>
<dbReference type="EC" id="1.17.1.8" evidence="10 13"/>
<dbReference type="PIRSF" id="PIRSF000161">
    <property type="entry name" value="DHPR"/>
    <property type="match status" value="1"/>
</dbReference>
<keyword evidence="5 13" id="KW-0220">Diaminopimelate biosynthesis</keyword>
<keyword evidence="2 13" id="KW-0963">Cytoplasm</keyword>
<feature type="domain" description="Dihydrodipicolinate reductase C-terminal" evidence="15">
    <location>
        <begin position="130"/>
        <end position="266"/>
    </location>
</feature>
<feature type="binding site" evidence="13">
    <location>
        <position position="158"/>
    </location>
    <ligand>
        <name>(S)-2,3,4,5-tetrahydrodipicolinate</name>
        <dbReference type="ChEBI" id="CHEBI:16845"/>
    </ligand>
</feature>
<dbReference type="InterPro" id="IPR000846">
    <property type="entry name" value="DapB_N"/>
</dbReference>
<evidence type="ECO:0000256" key="7">
    <source>
        <dbReference type="ARBA" id="ARBA00023027"/>
    </source>
</evidence>
<dbReference type="InterPro" id="IPR022663">
    <property type="entry name" value="DapB_C"/>
</dbReference>
<dbReference type="NCBIfam" id="TIGR00036">
    <property type="entry name" value="dapB"/>
    <property type="match status" value="1"/>
</dbReference>
<dbReference type="InterPro" id="IPR022664">
    <property type="entry name" value="DapB_N_CS"/>
</dbReference>
<evidence type="ECO:0000256" key="10">
    <source>
        <dbReference type="ARBA" id="ARBA00038983"/>
    </source>
</evidence>
<dbReference type="UniPathway" id="UPA00034">
    <property type="reaction ID" value="UER00018"/>
</dbReference>
<evidence type="ECO:0000256" key="8">
    <source>
        <dbReference type="ARBA" id="ARBA00023154"/>
    </source>
</evidence>
<dbReference type="Gene3D" id="3.30.360.10">
    <property type="entry name" value="Dihydrodipicolinate Reductase, domain 2"/>
    <property type="match status" value="1"/>
</dbReference>
<gene>
    <name evidence="13 16" type="primary">dapB</name>
    <name evidence="16" type="ORF">PbB2_01628</name>
</gene>
<feature type="binding site" evidence="13">
    <location>
        <begin position="9"/>
        <end position="14"/>
    </location>
    <ligand>
        <name>NAD(+)</name>
        <dbReference type="ChEBI" id="CHEBI:57540"/>
    </ligand>
</feature>
<dbReference type="GO" id="GO:0008839">
    <property type="term" value="F:4-hydroxy-tetrahydrodipicolinate reductase"/>
    <property type="evidence" value="ECO:0007669"/>
    <property type="project" value="UniProtKB-UniRule"/>
</dbReference>
<protein>
    <recommendedName>
        <fullName evidence="10 13">4-hydroxy-tetrahydrodipicolinate reductase</fullName>
        <shortName evidence="13">HTPA reductase</shortName>
        <ecNumber evidence="10 13">1.17.1.8</ecNumber>
    </recommendedName>
</protein>
<dbReference type="GO" id="GO:0050661">
    <property type="term" value="F:NADP binding"/>
    <property type="evidence" value="ECO:0007669"/>
    <property type="project" value="UniProtKB-UniRule"/>
</dbReference>
<reference evidence="16 17" key="1">
    <citation type="journal article" date="2018" name="Genome Announc.">
        <title>Draft Genome Sequence of "Candidatus Phycosocius bacilliformis," an Alphaproteobacterial Ectosymbiont of the Hydrocarbon-Producing Green Alga Botryococcus braunii.</title>
        <authorList>
            <person name="Tanabe Y."/>
            <person name="Yamaguchi H."/>
            <person name="Watanabe M.M."/>
        </authorList>
    </citation>
    <scope>NUCLEOTIDE SEQUENCE [LARGE SCALE GENOMIC DNA]</scope>
    <source>
        <strain evidence="16 17">BOTRYCO-2</strain>
    </source>
</reference>
<dbReference type="GO" id="GO:0009089">
    <property type="term" value="P:lysine biosynthetic process via diaminopimelate"/>
    <property type="evidence" value="ECO:0007669"/>
    <property type="project" value="UniProtKB-UniRule"/>
</dbReference>
<feature type="binding site" evidence="13">
    <location>
        <begin position="100"/>
        <end position="102"/>
    </location>
    <ligand>
        <name>NAD(+)</name>
        <dbReference type="ChEBI" id="CHEBI:57540"/>
    </ligand>
</feature>
<dbReference type="Pfam" id="PF01113">
    <property type="entry name" value="DapB_N"/>
    <property type="match status" value="1"/>
</dbReference>
<dbReference type="GO" id="GO:0019877">
    <property type="term" value="P:diaminopimelate biosynthetic process"/>
    <property type="evidence" value="ECO:0007669"/>
    <property type="project" value="UniProtKB-UniRule"/>
</dbReference>
<keyword evidence="4 13" id="KW-0521">NADP</keyword>
<dbReference type="AlphaFoldDB" id="A0A2P2EA53"/>
<feature type="domain" description="Dihydrodipicolinate reductase N-terminal" evidence="14">
    <location>
        <begin position="3"/>
        <end position="127"/>
    </location>
</feature>
<evidence type="ECO:0000259" key="15">
    <source>
        <dbReference type="Pfam" id="PF05173"/>
    </source>
</evidence>
<comment type="similarity">
    <text evidence="1 13">Belongs to the DapB family.</text>
</comment>
<dbReference type="GO" id="GO:0016726">
    <property type="term" value="F:oxidoreductase activity, acting on CH or CH2 groups, NAD or NADP as acceptor"/>
    <property type="evidence" value="ECO:0007669"/>
    <property type="project" value="UniProtKB-UniRule"/>
</dbReference>
<comment type="subcellular location">
    <subcellularLocation>
        <location evidence="13">Cytoplasm</location>
    </subcellularLocation>
</comment>
<keyword evidence="17" id="KW-1185">Reference proteome</keyword>
<dbReference type="Gene3D" id="3.40.50.720">
    <property type="entry name" value="NAD(P)-binding Rossmann-like Domain"/>
    <property type="match status" value="1"/>
</dbReference>
<dbReference type="SUPFAM" id="SSF55347">
    <property type="entry name" value="Glyceraldehyde-3-phosphate dehydrogenase-like, C-terminal domain"/>
    <property type="match status" value="1"/>
</dbReference>
<evidence type="ECO:0000256" key="3">
    <source>
        <dbReference type="ARBA" id="ARBA00022605"/>
    </source>
</evidence>
<dbReference type="GO" id="GO:0051287">
    <property type="term" value="F:NAD binding"/>
    <property type="evidence" value="ECO:0007669"/>
    <property type="project" value="UniProtKB-UniRule"/>
</dbReference>
<comment type="catalytic activity">
    <reaction evidence="11 13">
        <text>(S)-2,3,4,5-tetrahydrodipicolinate + NADP(+) + H2O = (2S,4S)-4-hydroxy-2,3,4,5-tetrahydrodipicolinate + NADPH + H(+)</text>
        <dbReference type="Rhea" id="RHEA:35331"/>
        <dbReference type="ChEBI" id="CHEBI:15377"/>
        <dbReference type="ChEBI" id="CHEBI:15378"/>
        <dbReference type="ChEBI" id="CHEBI:16845"/>
        <dbReference type="ChEBI" id="CHEBI:57783"/>
        <dbReference type="ChEBI" id="CHEBI:58349"/>
        <dbReference type="ChEBI" id="CHEBI:67139"/>
        <dbReference type="EC" id="1.17.1.8"/>
    </reaction>
</comment>
<dbReference type="PANTHER" id="PTHR20836:SF0">
    <property type="entry name" value="4-HYDROXY-TETRAHYDRODIPICOLINATE REDUCTASE 1, CHLOROPLASTIC-RELATED"/>
    <property type="match status" value="1"/>
</dbReference>
<dbReference type="PROSITE" id="PS01298">
    <property type="entry name" value="DAPB"/>
    <property type="match status" value="1"/>
</dbReference>
<comment type="subunit">
    <text evidence="13">Homotetramer.</text>
</comment>
<feature type="binding site" evidence="13">
    <location>
        <position position="36"/>
    </location>
    <ligand>
        <name>NADP(+)</name>
        <dbReference type="ChEBI" id="CHEBI:58349"/>
    </ligand>
</feature>
<evidence type="ECO:0000256" key="6">
    <source>
        <dbReference type="ARBA" id="ARBA00023002"/>
    </source>
</evidence>
<comment type="caution">
    <text evidence="16">The sequence shown here is derived from an EMBL/GenBank/DDBJ whole genome shotgun (WGS) entry which is preliminary data.</text>
</comment>
<comment type="caution">
    <text evidence="13">Was originally thought to be a dihydrodipicolinate reductase (DHDPR), catalyzing the conversion of dihydrodipicolinate to tetrahydrodipicolinate. However, it was shown in E.coli that the substrate of the enzymatic reaction is not dihydrodipicolinate (DHDP) but in fact (2S,4S)-4-hydroxy-2,3,4,5-tetrahydrodipicolinic acid (HTPA), the product released by the DapA-catalyzed reaction.</text>
</comment>
<keyword evidence="7 13" id="KW-0520">NAD</keyword>
<dbReference type="EMBL" id="BFBR01000004">
    <property type="protein sequence ID" value="GBF57957.1"/>
    <property type="molecule type" value="Genomic_DNA"/>
</dbReference>
<name>A0A2P2EA53_9PROT</name>